<proteinExistence type="predicted"/>
<evidence type="ECO:0000313" key="1">
    <source>
        <dbReference type="EMBL" id="SEF72901.1"/>
    </source>
</evidence>
<organism evidence="1 2">
    <name type="scientific">Nitrosospira multiformis (strain ATCC 25196 / NCIMB 11849 / C 71)</name>
    <dbReference type="NCBI Taxonomy" id="323848"/>
    <lineage>
        <taxon>Bacteria</taxon>
        <taxon>Pseudomonadati</taxon>
        <taxon>Pseudomonadota</taxon>
        <taxon>Betaproteobacteria</taxon>
        <taxon>Nitrosomonadales</taxon>
        <taxon>Nitrosomonadaceae</taxon>
        <taxon>Nitrosospira</taxon>
    </lineage>
</organism>
<gene>
    <name evidence="1" type="ORF">SAMN05216403_10745</name>
</gene>
<reference evidence="1 2" key="1">
    <citation type="submission" date="2016-10" db="EMBL/GenBank/DDBJ databases">
        <authorList>
            <person name="de Groot N.N."/>
        </authorList>
    </citation>
    <scope>NUCLEOTIDE SEQUENCE [LARGE SCALE GENOMIC DNA]</scope>
    <source>
        <strain evidence="1 2">Nl13</strain>
    </source>
</reference>
<name>A0A1H5UEW3_NITMU</name>
<dbReference type="AlphaFoldDB" id="A0A1H5UEW3"/>
<protein>
    <submittedName>
        <fullName evidence="1">Uncharacterized protein</fullName>
    </submittedName>
</protein>
<dbReference type="Proteomes" id="UP000236751">
    <property type="component" value="Unassembled WGS sequence"/>
</dbReference>
<accession>A0A1H5UEW3</accession>
<evidence type="ECO:0000313" key="2">
    <source>
        <dbReference type="Proteomes" id="UP000236751"/>
    </source>
</evidence>
<sequence length="67" mass="7589">MIVIAIVFRRLETVSITQSIVRAGQPYCECSILPLEQQNRTPDIIASAYERMPKQENSFMCACAQKP</sequence>
<dbReference type="EMBL" id="FNVK01000007">
    <property type="protein sequence ID" value="SEF72901.1"/>
    <property type="molecule type" value="Genomic_DNA"/>
</dbReference>